<dbReference type="AlphaFoldDB" id="A0A160T2J6"/>
<protein>
    <recommendedName>
        <fullName evidence="3">BrnT family toxin</fullName>
    </recommendedName>
</protein>
<keyword evidence="2" id="KW-1185">Reference proteome</keyword>
<name>A0A160T2J6_9CHLR</name>
<dbReference type="InterPro" id="IPR007460">
    <property type="entry name" value="BrnT_toxin"/>
</dbReference>
<evidence type="ECO:0000313" key="2">
    <source>
        <dbReference type="Proteomes" id="UP000215027"/>
    </source>
</evidence>
<dbReference type="KEGG" id="pbf:CFX0092_A1944"/>
<dbReference type="RefSeq" id="WP_095043258.1">
    <property type="nucleotide sequence ID" value="NZ_LN890655.1"/>
</dbReference>
<dbReference type="OrthoDB" id="9802417at2"/>
<dbReference type="Pfam" id="PF04365">
    <property type="entry name" value="BrnT_toxin"/>
    <property type="match status" value="1"/>
</dbReference>
<evidence type="ECO:0000313" key="1">
    <source>
        <dbReference type="EMBL" id="CUS03822.2"/>
    </source>
</evidence>
<proteinExistence type="predicted"/>
<dbReference type="Proteomes" id="UP000215027">
    <property type="component" value="Chromosome I"/>
</dbReference>
<evidence type="ECO:0008006" key="3">
    <source>
        <dbReference type="Google" id="ProtNLM"/>
    </source>
</evidence>
<dbReference type="InterPro" id="IPR038573">
    <property type="entry name" value="BrnT_sf"/>
</dbReference>
<organism evidence="1 2">
    <name type="scientific">Candidatus Promineifilum breve</name>
    <dbReference type="NCBI Taxonomy" id="1806508"/>
    <lineage>
        <taxon>Bacteria</taxon>
        <taxon>Bacillati</taxon>
        <taxon>Chloroflexota</taxon>
        <taxon>Ardenticatenia</taxon>
        <taxon>Candidatus Promineifilales</taxon>
        <taxon>Candidatus Promineifilaceae</taxon>
        <taxon>Candidatus Promineifilum</taxon>
    </lineage>
</organism>
<dbReference type="EMBL" id="LN890655">
    <property type="protein sequence ID" value="CUS03822.2"/>
    <property type="molecule type" value="Genomic_DNA"/>
</dbReference>
<reference evidence="1" key="1">
    <citation type="submission" date="2016-01" db="EMBL/GenBank/DDBJ databases">
        <authorList>
            <person name="Mcilroy J.S."/>
            <person name="Karst M S."/>
            <person name="Albertsen M."/>
        </authorList>
    </citation>
    <scope>NUCLEOTIDE SEQUENCE</scope>
    <source>
        <strain evidence="1">Cfx-K</strain>
    </source>
</reference>
<sequence length="94" mass="10826">MALRFEWDEAKAAFNLAKHGVDFVEAQTVFGDSQSITIFDEHHSDEEDRFIDIGLSLFGRLLVVVYTERDDHIRIISCRPALLSEQAAYERHDT</sequence>
<gene>
    <name evidence="1" type="ORF">CFX0092_A1944</name>
</gene>
<accession>A0A160T2J6</accession>
<dbReference type="Gene3D" id="3.10.450.530">
    <property type="entry name" value="Ribonuclease toxin, BrnT, of type II toxin-antitoxin system"/>
    <property type="match status" value="1"/>
</dbReference>